<keyword evidence="3" id="KW-1185">Reference proteome</keyword>
<dbReference type="PANTHER" id="PTHR31580">
    <property type="entry name" value="FILAMENT-LIKE PLANT PROTEIN 4"/>
    <property type="match status" value="1"/>
</dbReference>
<evidence type="ECO:0000256" key="1">
    <source>
        <dbReference type="SAM" id="Coils"/>
    </source>
</evidence>
<name>A0ABR2NXG3_9ROSI</name>
<feature type="coiled-coil region" evidence="1">
    <location>
        <begin position="34"/>
        <end position="61"/>
    </location>
</feature>
<reference evidence="2 3" key="1">
    <citation type="journal article" date="2024" name="G3 (Bethesda)">
        <title>Genome assembly of Hibiscus sabdariffa L. provides insights into metabolisms of medicinal natural products.</title>
        <authorList>
            <person name="Kim T."/>
        </authorList>
    </citation>
    <scope>NUCLEOTIDE SEQUENCE [LARGE SCALE GENOMIC DNA]</scope>
    <source>
        <strain evidence="2">TK-2024</strain>
        <tissue evidence="2">Old leaves</tissue>
    </source>
</reference>
<keyword evidence="1" id="KW-0175">Coiled coil</keyword>
<dbReference type="Proteomes" id="UP001396334">
    <property type="component" value="Unassembled WGS sequence"/>
</dbReference>
<gene>
    <name evidence="2" type="ORF">V6N11_073063</name>
</gene>
<sequence length="143" mass="16322">MNQSNSLSLNLLAQMMSAKIDSLEIEIGKERAFSSQIAVKCQELEEELSRKQQEAELQKIANSNVEPKIKHEDLAVATGKLAECQKTIASLEDIQSLQELVLFVMVNQYIRMGTNHHPPPHLHRLCLRIMAVQRRTDMDLPRF</sequence>
<organism evidence="2 3">
    <name type="scientific">Hibiscus sabdariffa</name>
    <name type="common">roselle</name>
    <dbReference type="NCBI Taxonomy" id="183260"/>
    <lineage>
        <taxon>Eukaryota</taxon>
        <taxon>Viridiplantae</taxon>
        <taxon>Streptophyta</taxon>
        <taxon>Embryophyta</taxon>
        <taxon>Tracheophyta</taxon>
        <taxon>Spermatophyta</taxon>
        <taxon>Magnoliopsida</taxon>
        <taxon>eudicotyledons</taxon>
        <taxon>Gunneridae</taxon>
        <taxon>Pentapetalae</taxon>
        <taxon>rosids</taxon>
        <taxon>malvids</taxon>
        <taxon>Malvales</taxon>
        <taxon>Malvaceae</taxon>
        <taxon>Malvoideae</taxon>
        <taxon>Hibiscus</taxon>
    </lineage>
</organism>
<dbReference type="EMBL" id="JBBPBN010000092">
    <property type="protein sequence ID" value="KAK8980748.1"/>
    <property type="molecule type" value="Genomic_DNA"/>
</dbReference>
<dbReference type="PANTHER" id="PTHR31580:SF5">
    <property type="entry name" value="FILAMENT-LIKE PLANT PROTEIN 1-RELATED"/>
    <property type="match status" value="1"/>
</dbReference>
<comment type="caution">
    <text evidence="2">The sequence shown here is derived from an EMBL/GenBank/DDBJ whole genome shotgun (WGS) entry which is preliminary data.</text>
</comment>
<evidence type="ECO:0000313" key="3">
    <source>
        <dbReference type="Proteomes" id="UP001396334"/>
    </source>
</evidence>
<proteinExistence type="predicted"/>
<evidence type="ECO:0000313" key="2">
    <source>
        <dbReference type="EMBL" id="KAK8980748.1"/>
    </source>
</evidence>
<protein>
    <submittedName>
        <fullName evidence="2">Uncharacterized protein</fullName>
    </submittedName>
</protein>
<accession>A0ABR2NXG3</accession>